<dbReference type="Pfam" id="PF00106">
    <property type="entry name" value="adh_short"/>
    <property type="match status" value="1"/>
</dbReference>
<dbReference type="VEuPathDB" id="FungiDB:C7M61_003438"/>
<dbReference type="RefSeq" id="XP_024712864.1">
    <property type="nucleotide sequence ID" value="XM_024858777.1"/>
</dbReference>
<dbReference type="STRING" id="418784.A0A2P7YM24"/>
<name>A0A2P7YM24_9ASCO</name>
<sequence>MSSFANSCFYFTHAQLRKMSHLVVGHLFDPTKDVVVVTGGSSGLGKAIASKFAEKDTKVVILDIDIPQESERIPSANYFRCDVGDIGDVQSCYSLIVESVGVPTVLVNNAGITSGKTVLALSSDEIERIIRVNLLLSFFTIKTFLPGMLQQKRGYVITVGSVLGYMSPAYLSAYGASKSGLVALHELLTYELGPPLLCLTGVKTLLVCPGQMRTSMFDGVATPWRWLAPELKPLYVARSIVEAITHGRRGEIKLPLYGHFLPVFRALPWPIVELARHFSGIDESMLTFQRLEPDQVGP</sequence>
<dbReference type="PANTHER" id="PTHR24322">
    <property type="entry name" value="PKSB"/>
    <property type="match status" value="1"/>
</dbReference>
<dbReference type="PRINTS" id="PR00081">
    <property type="entry name" value="GDHRDH"/>
</dbReference>
<evidence type="ECO:0000256" key="1">
    <source>
        <dbReference type="ARBA" id="ARBA00006484"/>
    </source>
</evidence>
<proteinExistence type="inferred from homology"/>
<dbReference type="GO" id="GO:0016616">
    <property type="term" value="F:oxidoreductase activity, acting on the CH-OH group of donors, NAD or NADP as acceptor"/>
    <property type="evidence" value="ECO:0007669"/>
    <property type="project" value="TreeGrafter"/>
</dbReference>
<accession>A0A2P7YM24</accession>
<evidence type="ECO:0000256" key="3">
    <source>
        <dbReference type="RuleBase" id="RU000363"/>
    </source>
</evidence>
<dbReference type="AlphaFoldDB" id="A0A2P7YM24"/>
<dbReference type="PRINTS" id="PR00080">
    <property type="entry name" value="SDRFAMILY"/>
</dbReference>
<evidence type="ECO:0000313" key="5">
    <source>
        <dbReference type="Proteomes" id="UP000241107"/>
    </source>
</evidence>
<dbReference type="Gene3D" id="3.40.50.720">
    <property type="entry name" value="NAD(P)-binding Rossmann-like Domain"/>
    <property type="match status" value="1"/>
</dbReference>
<evidence type="ECO:0000256" key="2">
    <source>
        <dbReference type="ARBA" id="ARBA00023002"/>
    </source>
</evidence>
<dbReference type="InterPro" id="IPR036291">
    <property type="entry name" value="NAD(P)-bd_dom_sf"/>
</dbReference>
<dbReference type="InterPro" id="IPR002347">
    <property type="entry name" value="SDR_fam"/>
</dbReference>
<organism evidence="4 5">
    <name type="scientific">Candidozyma pseudohaemuli</name>
    <dbReference type="NCBI Taxonomy" id="418784"/>
    <lineage>
        <taxon>Eukaryota</taxon>
        <taxon>Fungi</taxon>
        <taxon>Dikarya</taxon>
        <taxon>Ascomycota</taxon>
        <taxon>Saccharomycotina</taxon>
        <taxon>Pichiomycetes</taxon>
        <taxon>Metschnikowiaceae</taxon>
        <taxon>Candidozyma</taxon>
    </lineage>
</organism>
<comment type="caution">
    <text evidence="4">The sequence shown here is derived from an EMBL/GenBank/DDBJ whole genome shotgun (WGS) entry which is preliminary data.</text>
</comment>
<evidence type="ECO:0000313" key="4">
    <source>
        <dbReference type="EMBL" id="PSK37013.1"/>
    </source>
</evidence>
<comment type="similarity">
    <text evidence="1 3">Belongs to the short-chain dehydrogenases/reductases (SDR) family.</text>
</comment>
<dbReference type="PANTHER" id="PTHR24322:SF736">
    <property type="entry name" value="RETINOL DEHYDROGENASE 10"/>
    <property type="match status" value="1"/>
</dbReference>
<dbReference type="OrthoDB" id="10253736at2759"/>
<protein>
    <submittedName>
        <fullName evidence="4">Uncharacterized protein</fullName>
    </submittedName>
</protein>
<reference evidence="4 5" key="1">
    <citation type="submission" date="2018-03" db="EMBL/GenBank/DDBJ databases">
        <title>Candida pseudohaemulonii genome assembly and annotation.</title>
        <authorList>
            <person name="Munoz J.F."/>
            <person name="Gade L.G."/>
            <person name="Chow N.A."/>
            <person name="Litvintseva A.P."/>
            <person name="Loparev V.N."/>
            <person name="Cuomo C.A."/>
        </authorList>
    </citation>
    <scope>NUCLEOTIDE SEQUENCE [LARGE SCALE GENOMIC DNA]</scope>
    <source>
        <strain evidence="4 5">B12108</strain>
    </source>
</reference>
<dbReference type="Proteomes" id="UP000241107">
    <property type="component" value="Unassembled WGS sequence"/>
</dbReference>
<dbReference type="EMBL" id="PYFQ01000009">
    <property type="protein sequence ID" value="PSK37013.1"/>
    <property type="molecule type" value="Genomic_DNA"/>
</dbReference>
<dbReference type="SUPFAM" id="SSF51735">
    <property type="entry name" value="NAD(P)-binding Rossmann-fold domains"/>
    <property type="match status" value="1"/>
</dbReference>
<dbReference type="GeneID" id="36566826"/>
<keyword evidence="5" id="KW-1185">Reference proteome</keyword>
<dbReference type="CDD" id="cd05339">
    <property type="entry name" value="17beta-HSDXI-like_SDR_c"/>
    <property type="match status" value="1"/>
</dbReference>
<gene>
    <name evidence="4" type="ORF">C7M61_003438</name>
</gene>
<keyword evidence="2" id="KW-0560">Oxidoreductase</keyword>